<dbReference type="KEGG" id="acan:ACA1_063590"/>
<dbReference type="PANTHER" id="PTHR23113:SF368">
    <property type="entry name" value="CELL DIVISION CONTROL PROTEIN 25"/>
    <property type="match status" value="1"/>
</dbReference>
<gene>
    <name evidence="6" type="ORF">ACA1_063590</name>
</gene>
<dbReference type="GO" id="GO:0005085">
    <property type="term" value="F:guanyl-nucleotide exchange factor activity"/>
    <property type="evidence" value="ECO:0007669"/>
    <property type="project" value="UniProtKB-KW"/>
</dbReference>
<dbReference type="PROSITE" id="PS50009">
    <property type="entry name" value="RASGEF_CAT"/>
    <property type="match status" value="1"/>
</dbReference>
<dbReference type="GO" id="GO:0005886">
    <property type="term" value="C:plasma membrane"/>
    <property type="evidence" value="ECO:0007669"/>
    <property type="project" value="TreeGrafter"/>
</dbReference>
<feature type="compositionally biased region" description="Low complexity" evidence="3">
    <location>
        <begin position="104"/>
        <end position="114"/>
    </location>
</feature>
<evidence type="ECO:0000256" key="2">
    <source>
        <dbReference type="PROSITE-ProRule" id="PRU00168"/>
    </source>
</evidence>
<dbReference type="OrthoDB" id="26600at2759"/>
<dbReference type="RefSeq" id="XP_004339608.1">
    <property type="nucleotide sequence ID" value="XM_004339560.1"/>
</dbReference>
<reference evidence="6 7" key="1">
    <citation type="journal article" date="2013" name="Genome Biol.">
        <title>Genome of Acanthamoeba castellanii highlights extensive lateral gene transfer and early evolution of tyrosine kinase signaling.</title>
        <authorList>
            <person name="Clarke M."/>
            <person name="Lohan A.J."/>
            <person name="Liu B."/>
            <person name="Lagkouvardos I."/>
            <person name="Roy S."/>
            <person name="Zafar N."/>
            <person name="Bertelli C."/>
            <person name="Schilde C."/>
            <person name="Kianianmomeni A."/>
            <person name="Burglin T.R."/>
            <person name="Frech C."/>
            <person name="Turcotte B."/>
            <person name="Kopec K.O."/>
            <person name="Synnott J.M."/>
            <person name="Choo C."/>
            <person name="Paponov I."/>
            <person name="Finkler A."/>
            <person name="Soon Heng Tan C."/>
            <person name="Hutchins A.P."/>
            <person name="Weinmeier T."/>
            <person name="Rattei T."/>
            <person name="Chu J.S."/>
            <person name="Gimenez G."/>
            <person name="Irimia M."/>
            <person name="Rigden D.J."/>
            <person name="Fitzpatrick D.A."/>
            <person name="Lorenzo-Morales J."/>
            <person name="Bateman A."/>
            <person name="Chiu C.H."/>
            <person name="Tang P."/>
            <person name="Hegemann P."/>
            <person name="Fromm H."/>
            <person name="Raoult D."/>
            <person name="Greub G."/>
            <person name="Miranda-Saavedra D."/>
            <person name="Chen N."/>
            <person name="Nash P."/>
            <person name="Ginger M.L."/>
            <person name="Horn M."/>
            <person name="Schaap P."/>
            <person name="Caler L."/>
            <person name="Loftus B."/>
        </authorList>
    </citation>
    <scope>NUCLEOTIDE SEQUENCE [LARGE SCALE GENOMIC DNA]</scope>
    <source>
        <strain evidence="6 7">Neff</strain>
    </source>
</reference>
<evidence type="ECO:0000313" key="6">
    <source>
        <dbReference type="EMBL" id="ELR17595.1"/>
    </source>
</evidence>
<dbReference type="CDD" id="cd06224">
    <property type="entry name" value="REM"/>
    <property type="match status" value="1"/>
</dbReference>
<dbReference type="InterPro" id="IPR001895">
    <property type="entry name" value="RASGEF_cat_dom"/>
</dbReference>
<dbReference type="SMART" id="SM00147">
    <property type="entry name" value="RasGEF"/>
    <property type="match status" value="1"/>
</dbReference>
<dbReference type="PROSITE" id="PS50212">
    <property type="entry name" value="RASGEF_NTER"/>
    <property type="match status" value="1"/>
</dbReference>
<name>L8GX98_ACACF</name>
<dbReference type="Gene3D" id="1.10.840.10">
    <property type="entry name" value="Ras guanine-nucleotide exchange factors catalytic domain"/>
    <property type="match status" value="1"/>
</dbReference>
<evidence type="ECO:0000259" key="5">
    <source>
        <dbReference type="PROSITE" id="PS50212"/>
    </source>
</evidence>
<organism evidence="6 7">
    <name type="scientific">Acanthamoeba castellanii (strain ATCC 30010 / Neff)</name>
    <dbReference type="NCBI Taxonomy" id="1257118"/>
    <lineage>
        <taxon>Eukaryota</taxon>
        <taxon>Amoebozoa</taxon>
        <taxon>Discosea</taxon>
        <taxon>Longamoebia</taxon>
        <taxon>Centramoebida</taxon>
        <taxon>Acanthamoebidae</taxon>
        <taxon>Acanthamoeba</taxon>
    </lineage>
</organism>
<dbReference type="Pfam" id="PF00618">
    <property type="entry name" value="RasGEF_N"/>
    <property type="match status" value="1"/>
</dbReference>
<dbReference type="InterPro" id="IPR023578">
    <property type="entry name" value="Ras_GEF_dom_sf"/>
</dbReference>
<dbReference type="PANTHER" id="PTHR23113">
    <property type="entry name" value="GUANINE NUCLEOTIDE EXCHANGE FACTOR"/>
    <property type="match status" value="1"/>
</dbReference>
<dbReference type="Pfam" id="PF00617">
    <property type="entry name" value="RasGEF"/>
    <property type="match status" value="1"/>
</dbReference>
<evidence type="ECO:0000313" key="7">
    <source>
        <dbReference type="Proteomes" id="UP000011083"/>
    </source>
</evidence>
<feature type="compositionally biased region" description="Low complexity" evidence="3">
    <location>
        <begin position="174"/>
        <end position="189"/>
    </location>
</feature>
<evidence type="ECO:0000259" key="4">
    <source>
        <dbReference type="PROSITE" id="PS50009"/>
    </source>
</evidence>
<evidence type="ECO:0000256" key="3">
    <source>
        <dbReference type="SAM" id="MobiDB-lite"/>
    </source>
</evidence>
<feature type="domain" description="N-terminal Ras-GEF" evidence="5">
    <location>
        <begin position="441"/>
        <end position="566"/>
    </location>
</feature>
<dbReference type="SMART" id="SM00229">
    <property type="entry name" value="RasGEFN"/>
    <property type="match status" value="1"/>
</dbReference>
<dbReference type="Gene3D" id="1.20.870.10">
    <property type="entry name" value="Son of sevenless (SoS) protein Chain: S domain 1"/>
    <property type="match status" value="1"/>
</dbReference>
<keyword evidence="1 2" id="KW-0344">Guanine-nucleotide releasing factor</keyword>
<sequence length="855" mass="94498">MKRKKEMKALRTENERLKSRVAHLEERVGQLKQQLRFYESITAAHSPDNNATRPPSSSSTPSTSFADDTSWNSSSSSKASTPKEVTLLKRKSSGGVARRNTLGSSSPTPTTTSSAEGGDQQEKKSSSGGGKAKPVVPLLRNMSADSGDAHPLVSRSSTVVSPSGSARRMSMTDGRSLTGSSWLSGSGSGDSLEAIMSASGELTMRRKTVGWSDSTKPITSPSSGGSDNLTGQPTDCDLDSSDDNSSSLSGSGSVILDHNNNNNNNHNHNKAGSNPGSPLQERHNNNSKEVVGSPSARDQAQRLRQERREKVEAEFRAVQAAWAGEAEGVQSEDEVVEPHPFDEPDLPTNIIFKDTSQAKAHRRPTLTDNSQPAEATLASDAFPTTAAASMSSIAAVAEVTPMPSSAAQAQSQSPVLSPRREGVVTVTEETAVAQSTAPKADALRIRAGTLHKLIERLLGDYVDLDPPFLGAFLLTYRSFTTPDELLDLLIQRWNISPSPPTHKEATKLQFRIWLVLKTWVCDYFAQDFEENPQLTNRLHKFVFLRSLPSPATKLIAQLQRLVAGDEVKMEVIVDDMPKPILPRSRSFRRLSFSLSQRARIDLAPLSRFMDFHPLELARQLTLVESSFFREIQPKECLKLCWSVDKANAPNILALINHFNALSGYIKVEILKTVDCKQRAKVLEYFLQVGKCCQELSNFNALMEITSSLNAAAVHRLKNTWKLVNSKYAGWKEEWGKLTLNNYVRLREAQMQAEPPYLPYVGIILSDLTFIEEGNKDFVMVGSEHSLINFEKRRKVATVLTRLQQRTPFGFRVVPQIYGALQQEIVFDPEEMDDNHLYQLSLQREPRNDNKPAAKE</sequence>
<dbReference type="InterPro" id="IPR036964">
    <property type="entry name" value="RASGEF_cat_dom_sf"/>
</dbReference>
<feature type="compositionally biased region" description="Basic and acidic residues" evidence="3">
    <location>
        <begin position="299"/>
        <end position="308"/>
    </location>
</feature>
<feature type="compositionally biased region" description="Low complexity" evidence="3">
    <location>
        <begin position="243"/>
        <end position="266"/>
    </location>
</feature>
<dbReference type="CDD" id="cd00155">
    <property type="entry name" value="RasGEF"/>
    <property type="match status" value="1"/>
</dbReference>
<dbReference type="SUPFAM" id="SSF48366">
    <property type="entry name" value="Ras GEF"/>
    <property type="match status" value="1"/>
</dbReference>
<dbReference type="AlphaFoldDB" id="L8GX98"/>
<dbReference type="VEuPathDB" id="AmoebaDB:ACA1_063590"/>
<feature type="domain" description="Ras-GEF" evidence="4">
    <location>
        <begin position="612"/>
        <end position="846"/>
    </location>
</feature>
<dbReference type="InterPro" id="IPR008937">
    <property type="entry name" value="Ras-like_GEF"/>
</dbReference>
<accession>L8GX98</accession>
<proteinExistence type="predicted"/>
<dbReference type="GO" id="GO:0007265">
    <property type="term" value="P:Ras protein signal transduction"/>
    <property type="evidence" value="ECO:0007669"/>
    <property type="project" value="TreeGrafter"/>
</dbReference>
<feature type="region of interest" description="Disordered" evidence="3">
    <location>
        <begin position="206"/>
        <end position="308"/>
    </location>
</feature>
<dbReference type="InterPro" id="IPR000651">
    <property type="entry name" value="Ras-like_Gua-exchang_fac_N"/>
</dbReference>
<keyword evidence="7" id="KW-1185">Reference proteome</keyword>
<feature type="compositionally biased region" description="Polar residues" evidence="3">
    <location>
        <begin position="211"/>
        <end position="233"/>
    </location>
</feature>
<feature type="compositionally biased region" description="Low complexity" evidence="3">
    <location>
        <begin position="54"/>
        <end position="80"/>
    </location>
</feature>
<dbReference type="STRING" id="1257118.L8GX98"/>
<dbReference type="EMBL" id="KB007974">
    <property type="protein sequence ID" value="ELR17595.1"/>
    <property type="molecule type" value="Genomic_DNA"/>
</dbReference>
<dbReference type="GeneID" id="14917799"/>
<feature type="region of interest" description="Disordered" evidence="3">
    <location>
        <begin position="39"/>
        <end position="189"/>
    </location>
</feature>
<dbReference type="Proteomes" id="UP000011083">
    <property type="component" value="Unassembled WGS sequence"/>
</dbReference>
<protein>
    <submittedName>
        <fullName evidence="6">RasGEF domain containing protein</fullName>
    </submittedName>
</protein>
<evidence type="ECO:0000256" key="1">
    <source>
        <dbReference type="ARBA" id="ARBA00022658"/>
    </source>
</evidence>
<feature type="compositionally biased region" description="Low complexity" evidence="3">
    <location>
        <begin position="153"/>
        <end position="165"/>
    </location>
</feature>